<evidence type="ECO:0000256" key="6">
    <source>
        <dbReference type="ARBA" id="ARBA00023004"/>
    </source>
</evidence>
<evidence type="ECO:0000256" key="2">
    <source>
        <dbReference type="ARBA" id="ARBA00010617"/>
    </source>
</evidence>
<dbReference type="InterPro" id="IPR001128">
    <property type="entry name" value="Cyt_P450"/>
</dbReference>
<organism evidence="11 12">
    <name type="scientific">Didymella exigua CBS 183.55</name>
    <dbReference type="NCBI Taxonomy" id="1150837"/>
    <lineage>
        <taxon>Eukaryota</taxon>
        <taxon>Fungi</taxon>
        <taxon>Dikarya</taxon>
        <taxon>Ascomycota</taxon>
        <taxon>Pezizomycotina</taxon>
        <taxon>Dothideomycetes</taxon>
        <taxon>Pleosporomycetidae</taxon>
        <taxon>Pleosporales</taxon>
        <taxon>Pleosporineae</taxon>
        <taxon>Didymellaceae</taxon>
        <taxon>Didymella</taxon>
    </lineage>
</organism>
<dbReference type="OrthoDB" id="1470350at2759"/>
<dbReference type="Proteomes" id="UP000800082">
    <property type="component" value="Unassembled WGS sequence"/>
</dbReference>
<dbReference type="InterPro" id="IPR036396">
    <property type="entry name" value="Cyt_P450_sf"/>
</dbReference>
<dbReference type="RefSeq" id="XP_033444955.1">
    <property type="nucleotide sequence ID" value="XM_033586920.1"/>
</dbReference>
<keyword evidence="4 8" id="KW-0479">Metal-binding</keyword>
<evidence type="ECO:0000256" key="5">
    <source>
        <dbReference type="ARBA" id="ARBA00023002"/>
    </source>
</evidence>
<accession>A0A6A5RB01</accession>
<keyword evidence="5 9" id="KW-0560">Oxidoreductase</keyword>
<evidence type="ECO:0000256" key="4">
    <source>
        <dbReference type="ARBA" id="ARBA00022723"/>
    </source>
</evidence>
<dbReference type="PRINTS" id="PR01239">
    <property type="entry name" value="EP450IICYP52"/>
</dbReference>
<evidence type="ECO:0000256" key="10">
    <source>
        <dbReference type="SAM" id="MobiDB-lite"/>
    </source>
</evidence>
<evidence type="ECO:0000313" key="11">
    <source>
        <dbReference type="EMBL" id="KAF1924703.1"/>
    </source>
</evidence>
<reference evidence="11" key="1">
    <citation type="journal article" date="2020" name="Stud. Mycol.">
        <title>101 Dothideomycetes genomes: a test case for predicting lifestyles and emergence of pathogens.</title>
        <authorList>
            <person name="Haridas S."/>
            <person name="Albert R."/>
            <person name="Binder M."/>
            <person name="Bloem J."/>
            <person name="Labutti K."/>
            <person name="Salamov A."/>
            <person name="Andreopoulos B."/>
            <person name="Baker S."/>
            <person name="Barry K."/>
            <person name="Bills G."/>
            <person name="Bluhm B."/>
            <person name="Cannon C."/>
            <person name="Castanera R."/>
            <person name="Culley D."/>
            <person name="Daum C."/>
            <person name="Ezra D."/>
            <person name="Gonzalez J."/>
            <person name="Henrissat B."/>
            <person name="Kuo A."/>
            <person name="Liang C."/>
            <person name="Lipzen A."/>
            <person name="Lutzoni F."/>
            <person name="Magnuson J."/>
            <person name="Mondo S."/>
            <person name="Nolan M."/>
            <person name="Ohm R."/>
            <person name="Pangilinan J."/>
            <person name="Park H.-J."/>
            <person name="Ramirez L."/>
            <person name="Alfaro M."/>
            <person name="Sun H."/>
            <person name="Tritt A."/>
            <person name="Yoshinaga Y."/>
            <person name="Zwiers L.-H."/>
            <person name="Turgeon B."/>
            <person name="Goodwin S."/>
            <person name="Spatafora J."/>
            <person name="Crous P."/>
            <person name="Grigoriev I."/>
        </authorList>
    </citation>
    <scope>NUCLEOTIDE SEQUENCE</scope>
    <source>
        <strain evidence="11">CBS 183.55</strain>
    </source>
</reference>
<dbReference type="PRINTS" id="PR00385">
    <property type="entry name" value="P450"/>
</dbReference>
<evidence type="ECO:0000313" key="12">
    <source>
        <dbReference type="Proteomes" id="UP000800082"/>
    </source>
</evidence>
<dbReference type="AlphaFoldDB" id="A0A6A5RB01"/>
<dbReference type="EMBL" id="ML978991">
    <property type="protein sequence ID" value="KAF1924703.1"/>
    <property type="molecule type" value="Genomic_DNA"/>
</dbReference>
<dbReference type="InterPro" id="IPR002974">
    <property type="entry name" value="Cyt_P450_E_CYP52_ascomycetes"/>
</dbReference>
<evidence type="ECO:0000256" key="3">
    <source>
        <dbReference type="ARBA" id="ARBA00022617"/>
    </source>
</evidence>
<keyword evidence="3 8" id="KW-0349">Heme</keyword>
<keyword evidence="6 8" id="KW-0408">Iron</keyword>
<comment type="cofactor">
    <cofactor evidence="1 8">
        <name>heme</name>
        <dbReference type="ChEBI" id="CHEBI:30413"/>
    </cofactor>
</comment>
<name>A0A6A5RB01_9PLEO</name>
<dbReference type="PANTHER" id="PTHR24287">
    <property type="entry name" value="P450, PUTATIVE (EUROFUNG)-RELATED"/>
    <property type="match status" value="1"/>
</dbReference>
<comment type="similarity">
    <text evidence="2 9">Belongs to the cytochrome P450 family.</text>
</comment>
<protein>
    <submittedName>
        <fullName evidence="11">Cytochrome P450 52A12</fullName>
    </submittedName>
</protein>
<evidence type="ECO:0000256" key="8">
    <source>
        <dbReference type="PIRSR" id="PIRSR602402-1"/>
    </source>
</evidence>
<proteinExistence type="inferred from homology"/>
<gene>
    <name evidence="11" type="ORF">M421DRAFT_103621</name>
</gene>
<dbReference type="Gene3D" id="1.10.630.10">
    <property type="entry name" value="Cytochrome P450"/>
    <property type="match status" value="1"/>
</dbReference>
<evidence type="ECO:0000256" key="7">
    <source>
        <dbReference type="ARBA" id="ARBA00023033"/>
    </source>
</evidence>
<feature type="binding site" description="axial binding residue" evidence="8">
    <location>
        <position position="467"/>
    </location>
    <ligand>
        <name>heme</name>
        <dbReference type="ChEBI" id="CHEBI:30413"/>
    </ligand>
    <ligandPart>
        <name>Fe</name>
        <dbReference type="ChEBI" id="CHEBI:18248"/>
    </ligandPart>
</feature>
<dbReference type="PANTHER" id="PTHR24287:SF1">
    <property type="entry name" value="P450, PUTATIVE (EUROFUNG)-RELATED"/>
    <property type="match status" value="1"/>
</dbReference>
<evidence type="ECO:0000256" key="1">
    <source>
        <dbReference type="ARBA" id="ARBA00001971"/>
    </source>
</evidence>
<dbReference type="SUPFAM" id="SSF48264">
    <property type="entry name" value="Cytochrome P450"/>
    <property type="match status" value="1"/>
</dbReference>
<dbReference type="GeneID" id="54344566"/>
<sequence>MLVTYLLGATITFIVYSTISTVSTKRRHAVAAKRLGCGPTPMENWPDPFALTNLFRTMWALSNNTILDYMRSTFDKTSANKTVHTYETKILGDKVIFTSDPKNIQAMLATQFKDFELGQVRRGSFAPLLGHGVFSADGEQWERARAILRPQFTRDQVGDLELEERHVQNMLQALPTEAGDWSEVIDLQPLFLRLSMDSTSEFLFGQSTDTQLSMLSEGASTKNVEDTVFVEAFETCQRRIMMAMLLNEFYALIQTKNFVDKCRLCHCYIDKFVSQALSRHEGRDQMQQLEKERYIFADKLASETSDPIELRNQLLSILVAGRDTTASFMSFLFLMLAQHPEVYNRLRTTILEDFGTFQSPKDITFAGLKACAYLQWCMNETLRLYPPVPWNSRRSTRDTSLPSGGGEDGLSPIFVPKGTETVYIVWLMQRRPAFWGADAEQFRPERWQDHKHGGFEYLPFNGGPRICVGQQNALTKTGYVVVRLLQRFDKMARGAATSDPIEWSFSLTGRPKDGVKVRLHAAPER</sequence>
<keyword evidence="7 9" id="KW-0503">Monooxygenase</keyword>
<dbReference type="InterPro" id="IPR017972">
    <property type="entry name" value="Cyt_P450_CS"/>
</dbReference>
<dbReference type="Pfam" id="PF00067">
    <property type="entry name" value="p450"/>
    <property type="match status" value="1"/>
</dbReference>
<dbReference type="CDD" id="cd11063">
    <property type="entry name" value="CYP52"/>
    <property type="match status" value="1"/>
</dbReference>
<dbReference type="InterPro" id="IPR002402">
    <property type="entry name" value="Cyt_P450_E_grp-II"/>
</dbReference>
<dbReference type="GO" id="GO:0005506">
    <property type="term" value="F:iron ion binding"/>
    <property type="evidence" value="ECO:0007669"/>
    <property type="project" value="InterPro"/>
</dbReference>
<dbReference type="PROSITE" id="PS00086">
    <property type="entry name" value="CYTOCHROME_P450"/>
    <property type="match status" value="1"/>
</dbReference>
<keyword evidence="12" id="KW-1185">Reference proteome</keyword>
<feature type="region of interest" description="Disordered" evidence="10">
    <location>
        <begin position="392"/>
        <end position="411"/>
    </location>
</feature>
<dbReference type="GO" id="GO:0016712">
    <property type="term" value="F:oxidoreductase activity, acting on paired donors, with incorporation or reduction of molecular oxygen, reduced flavin or flavoprotein as one donor, and incorporation of one atom of oxygen"/>
    <property type="evidence" value="ECO:0007669"/>
    <property type="project" value="InterPro"/>
</dbReference>
<dbReference type="InterPro" id="IPR047146">
    <property type="entry name" value="Cyt_P450_E_CYP52_fungi"/>
</dbReference>
<dbReference type="PRINTS" id="PR00464">
    <property type="entry name" value="EP450II"/>
</dbReference>
<evidence type="ECO:0000256" key="9">
    <source>
        <dbReference type="RuleBase" id="RU000461"/>
    </source>
</evidence>
<dbReference type="GO" id="GO:0020037">
    <property type="term" value="F:heme binding"/>
    <property type="evidence" value="ECO:0007669"/>
    <property type="project" value="InterPro"/>
</dbReference>